<organism evidence="1 2">
    <name type="scientific">Rhamnella rubrinervis</name>
    <dbReference type="NCBI Taxonomy" id="2594499"/>
    <lineage>
        <taxon>Eukaryota</taxon>
        <taxon>Viridiplantae</taxon>
        <taxon>Streptophyta</taxon>
        <taxon>Embryophyta</taxon>
        <taxon>Tracheophyta</taxon>
        <taxon>Spermatophyta</taxon>
        <taxon>Magnoliopsida</taxon>
        <taxon>eudicotyledons</taxon>
        <taxon>Gunneridae</taxon>
        <taxon>Pentapetalae</taxon>
        <taxon>rosids</taxon>
        <taxon>fabids</taxon>
        <taxon>Rosales</taxon>
        <taxon>Rhamnaceae</taxon>
        <taxon>rhamnoid group</taxon>
        <taxon>Rhamneae</taxon>
        <taxon>Rhamnella</taxon>
    </lineage>
</organism>
<name>A0A8K0HT96_9ROSA</name>
<reference evidence="1" key="1">
    <citation type="submission" date="2020-03" db="EMBL/GenBank/DDBJ databases">
        <title>A high-quality chromosome-level genome assembly of a woody plant with both climbing and erect habits, Rhamnella rubrinervis.</title>
        <authorList>
            <person name="Lu Z."/>
            <person name="Yang Y."/>
            <person name="Zhu X."/>
            <person name="Sun Y."/>
        </authorList>
    </citation>
    <scope>NUCLEOTIDE SEQUENCE</scope>
    <source>
        <strain evidence="1">BYM</strain>
        <tissue evidence="1">Leaf</tissue>
    </source>
</reference>
<sequence length="148" mass="16710">MGNGFGVKRLRREVLEDPAAFGWRLEEDTLGLAFSFCADSPMFSKAASAASVVRFCVCVIIQGQVVNVEADRRQNVFAKKQLKPYRLERMGAFEAVKLLRSKWDDSRGMWELSPPVEIHRRGLVCYLTEDLRNQGFILALYAGEASFS</sequence>
<accession>A0A8K0HT96</accession>
<dbReference type="AlphaFoldDB" id="A0A8K0HT96"/>
<proteinExistence type="predicted"/>
<keyword evidence="2" id="KW-1185">Reference proteome</keyword>
<dbReference type="EMBL" id="VOIH02000001">
    <property type="protein sequence ID" value="KAF3457968.1"/>
    <property type="molecule type" value="Genomic_DNA"/>
</dbReference>
<comment type="caution">
    <text evidence="1">The sequence shown here is derived from an EMBL/GenBank/DDBJ whole genome shotgun (WGS) entry which is preliminary data.</text>
</comment>
<protein>
    <submittedName>
        <fullName evidence="1">Uncharacterized protein</fullName>
    </submittedName>
</protein>
<gene>
    <name evidence="1" type="ORF">FNV43_RR02630</name>
</gene>
<evidence type="ECO:0000313" key="2">
    <source>
        <dbReference type="Proteomes" id="UP000796880"/>
    </source>
</evidence>
<dbReference type="Proteomes" id="UP000796880">
    <property type="component" value="Unassembled WGS sequence"/>
</dbReference>
<evidence type="ECO:0000313" key="1">
    <source>
        <dbReference type="EMBL" id="KAF3457968.1"/>
    </source>
</evidence>